<evidence type="ECO:0008006" key="7">
    <source>
        <dbReference type="Google" id="ProtNLM"/>
    </source>
</evidence>
<gene>
    <name evidence="5" type="ORF">DM868_11775</name>
</gene>
<dbReference type="InterPro" id="IPR027417">
    <property type="entry name" value="P-loop_NTPase"/>
</dbReference>
<dbReference type="InterPro" id="IPR050388">
    <property type="entry name" value="ABC_Ni/Peptide_Import"/>
</dbReference>
<keyword evidence="2" id="KW-0813">Transport</keyword>
<organism evidence="5 6">
    <name type="scientific">Natronomonas salsuginis</name>
    <dbReference type="NCBI Taxonomy" id="2217661"/>
    <lineage>
        <taxon>Archaea</taxon>
        <taxon>Methanobacteriati</taxon>
        <taxon>Methanobacteriota</taxon>
        <taxon>Stenosarchaea group</taxon>
        <taxon>Halobacteria</taxon>
        <taxon>Halobacteriales</taxon>
        <taxon>Natronomonadaceae</taxon>
        <taxon>Natronomonas</taxon>
    </lineage>
</organism>
<comment type="caution">
    <text evidence="5">The sequence shown here is derived from an EMBL/GenBank/DDBJ whole genome shotgun (WGS) entry which is preliminary data.</text>
</comment>
<dbReference type="Gene3D" id="3.40.50.300">
    <property type="entry name" value="P-loop containing nucleotide triphosphate hydrolases"/>
    <property type="match status" value="1"/>
</dbReference>
<evidence type="ECO:0000313" key="6">
    <source>
        <dbReference type="Proteomes" id="UP000308037"/>
    </source>
</evidence>
<dbReference type="PANTHER" id="PTHR43297">
    <property type="entry name" value="OLIGOPEPTIDE TRANSPORT ATP-BINDING PROTEIN APPD"/>
    <property type="match status" value="1"/>
</dbReference>
<evidence type="ECO:0000256" key="1">
    <source>
        <dbReference type="ARBA" id="ARBA00004370"/>
    </source>
</evidence>
<dbReference type="Proteomes" id="UP000308037">
    <property type="component" value="Unassembled WGS sequence"/>
</dbReference>
<dbReference type="PANTHER" id="PTHR43297:SF2">
    <property type="entry name" value="DIPEPTIDE TRANSPORT ATP-BINDING PROTEIN DPPD"/>
    <property type="match status" value="1"/>
</dbReference>
<protein>
    <recommendedName>
        <fullName evidence="7">ATP-binding cassette domain-containing protein</fullName>
    </recommendedName>
</protein>
<keyword evidence="3" id="KW-1003">Cell membrane</keyword>
<dbReference type="GO" id="GO:0016020">
    <property type="term" value="C:membrane"/>
    <property type="evidence" value="ECO:0007669"/>
    <property type="project" value="UniProtKB-SubCell"/>
</dbReference>
<proteinExistence type="predicted"/>
<sequence>MTLLDVNRLSSRADTKDSGVEAVNNVDLSINHGETVRLVGESGGEKSVTAISVMGLVNSPEKLWGSVIWNDEGLLSTSNSRLENIRDDVLSIILQDSMGSLHLVHRPEIRFWKRSHDVIKGKEQTTPNLKSYCSFEQKRMASKAISGLSLALSGFLRMNLMWISSRTAGN</sequence>
<keyword evidence="4" id="KW-0472">Membrane</keyword>
<dbReference type="AlphaFoldDB" id="A0A4U5J7L2"/>
<dbReference type="EMBL" id="QKNX01000005">
    <property type="protein sequence ID" value="TKR25042.1"/>
    <property type="molecule type" value="Genomic_DNA"/>
</dbReference>
<accession>A0A4U5J7L2</accession>
<reference evidence="5 6" key="1">
    <citation type="submission" date="2019-04" db="EMBL/GenBank/DDBJ databases">
        <title>Natronomonas sp. F20-122 a newhaloarchaeon isolated from a saline saltern of Isla Bacuta, Huelva, Spain.</title>
        <authorList>
            <person name="Duran-Viseras A."/>
            <person name="Sanchez-Porro C."/>
            <person name="Ventosa A."/>
        </authorList>
    </citation>
    <scope>NUCLEOTIDE SEQUENCE [LARGE SCALE GENOMIC DNA]</scope>
    <source>
        <strain evidence="5 6">F20-122</strain>
    </source>
</reference>
<dbReference type="RefSeq" id="WP_137277077.1">
    <property type="nucleotide sequence ID" value="NZ_QKNX01000005.1"/>
</dbReference>
<evidence type="ECO:0000256" key="2">
    <source>
        <dbReference type="ARBA" id="ARBA00022448"/>
    </source>
</evidence>
<comment type="subcellular location">
    <subcellularLocation>
        <location evidence="1">Membrane</location>
    </subcellularLocation>
</comment>
<evidence type="ECO:0000256" key="3">
    <source>
        <dbReference type="ARBA" id="ARBA00022475"/>
    </source>
</evidence>
<dbReference type="SUPFAM" id="SSF52540">
    <property type="entry name" value="P-loop containing nucleoside triphosphate hydrolases"/>
    <property type="match status" value="1"/>
</dbReference>
<name>A0A4U5J7L2_9EURY</name>
<keyword evidence="6" id="KW-1185">Reference proteome</keyword>
<evidence type="ECO:0000313" key="5">
    <source>
        <dbReference type="EMBL" id="TKR25042.1"/>
    </source>
</evidence>
<evidence type="ECO:0000256" key="4">
    <source>
        <dbReference type="ARBA" id="ARBA00023136"/>
    </source>
</evidence>